<keyword evidence="6" id="KW-1133">Transmembrane helix</keyword>
<dbReference type="InterPro" id="IPR003439">
    <property type="entry name" value="ABC_transporter-like_ATP-bd"/>
</dbReference>
<evidence type="ECO:0000256" key="3">
    <source>
        <dbReference type="ARBA" id="ARBA00022741"/>
    </source>
</evidence>
<dbReference type="Pfam" id="PF00005">
    <property type="entry name" value="ABC_tran"/>
    <property type="match status" value="2"/>
</dbReference>
<dbReference type="GO" id="GO:0016887">
    <property type="term" value="F:ATP hydrolysis activity"/>
    <property type="evidence" value="ECO:0007669"/>
    <property type="project" value="InterPro"/>
</dbReference>
<evidence type="ECO:0000313" key="9">
    <source>
        <dbReference type="Proteomes" id="UP001283212"/>
    </source>
</evidence>
<comment type="subcellular location">
    <subcellularLocation>
        <location evidence="1">Cell membrane</location>
    </subcellularLocation>
</comment>
<evidence type="ECO:0000256" key="4">
    <source>
        <dbReference type="ARBA" id="ARBA00022840"/>
    </source>
</evidence>
<dbReference type="PANTHER" id="PTHR43553:SF21">
    <property type="entry name" value="ABC TRANSPORTER ATP-BINDING PROTEIN MA_1418-RELATED"/>
    <property type="match status" value="1"/>
</dbReference>
<evidence type="ECO:0000313" key="8">
    <source>
        <dbReference type="EMBL" id="MDV0443063.1"/>
    </source>
</evidence>
<reference evidence="8 9" key="1">
    <citation type="submission" date="2023-06" db="EMBL/GenBank/DDBJ databases">
        <title>Genome sequence of Methancorpusculaceae sp. Cs1.</title>
        <authorList>
            <person name="Protasov E."/>
            <person name="Platt K."/>
            <person name="Poehlein A."/>
            <person name="Daniel R."/>
            <person name="Brune A."/>
        </authorList>
    </citation>
    <scope>NUCLEOTIDE SEQUENCE [LARGE SCALE GENOMIC DNA]</scope>
    <source>
        <strain evidence="8 9">Cs1</strain>
    </source>
</reference>
<evidence type="ECO:0000256" key="2">
    <source>
        <dbReference type="ARBA" id="ARBA00022448"/>
    </source>
</evidence>
<keyword evidence="2" id="KW-0813">Transport</keyword>
<evidence type="ECO:0000256" key="1">
    <source>
        <dbReference type="ARBA" id="ARBA00004236"/>
    </source>
</evidence>
<dbReference type="PROSITE" id="PS00211">
    <property type="entry name" value="ABC_TRANSPORTER_1"/>
    <property type="match status" value="1"/>
</dbReference>
<dbReference type="InterPro" id="IPR017871">
    <property type="entry name" value="ABC_transporter-like_CS"/>
</dbReference>
<feature type="domain" description="ABC transporter" evidence="7">
    <location>
        <begin position="436"/>
        <end position="654"/>
    </location>
</feature>
<sequence>MKSRDIALVGILLAAGAIARYISLFVPGAIVANLTIAFYCLAIILVVPKFREALGIGLVAGIICAVFSHSIFPLGNLISEPIGAVVCLAVYKLIKDHTRLAPAIATAIATPASGFTFIGITCCVMLATAPDATVGTVLAFAIAMIPIVASAAVVNIIIAQIIAMPATAVMQKTRNVTASPHTTPAPTNAPIVLDHVGFTYQASDVPSLRDISLSFAKGEFVVVTGPSGAGKTTFARAVSGVLIHAYGGDLTGSIAIAGKYADEYEDVTALSKEVGMVFDDADAQLIFTTVEEEILTALETRGLSADEVAQKLDEIYKVTCTGHLKDRAPHALSGGQKQRVAMAAALSRETPILVLDEATSELDKNARRQVYTLLRSLTDRGHTIILVEHMTDETLDFATRMIRLDAGKIVYDGKPVADNLSFAKIPKTPAGTETVLAAESLTHRFGDVLALDNVSVTFAKGEIVAVLGENGSGKTTLVKHLNGLLRPDSGRVLLNGEDIIQKSVSEIAKTVGLVFQNPDTMLFENTCEKEILFGLKNVGNPDPAAALSALATVGLAGKAQVNPRHLSRGERQRLALACVLAMNQQIVIMDEPTTGLDMQESYEIMQVLTGMRNNGKTILMVTHNPPLAEMFADRIVEMEVGHVTKVRASANGGA</sequence>
<comment type="caution">
    <text evidence="8">The sequence shown here is derived from an EMBL/GenBank/DDBJ whole genome shotgun (WGS) entry which is preliminary data.</text>
</comment>
<keyword evidence="4 8" id="KW-0067">ATP-binding</keyword>
<dbReference type="PROSITE" id="PS50893">
    <property type="entry name" value="ABC_TRANSPORTER_2"/>
    <property type="match status" value="2"/>
</dbReference>
<protein>
    <submittedName>
        <fullName evidence="8">Vitamin B12 import ATP-binding protein BtuD</fullName>
    </submittedName>
</protein>
<accession>A0AAE4MFW2</accession>
<dbReference type="InterPro" id="IPR015856">
    <property type="entry name" value="ABC_transpr_CbiO/EcfA_su"/>
</dbReference>
<evidence type="ECO:0000259" key="7">
    <source>
        <dbReference type="PROSITE" id="PS50893"/>
    </source>
</evidence>
<dbReference type="SMART" id="SM00382">
    <property type="entry name" value="AAA"/>
    <property type="match status" value="2"/>
</dbReference>
<feature type="transmembrane region" description="Helical" evidence="6">
    <location>
        <begin position="139"/>
        <end position="164"/>
    </location>
</feature>
<keyword evidence="6" id="KW-0472">Membrane</keyword>
<dbReference type="GO" id="GO:0043190">
    <property type="term" value="C:ATP-binding cassette (ABC) transporter complex"/>
    <property type="evidence" value="ECO:0007669"/>
    <property type="project" value="TreeGrafter"/>
</dbReference>
<feature type="transmembrane region" description="Helical" evidence="6">
    <location>
        <begin position="101"/>
        <end position="127"/>
    </location>
</feature>
<dbReference type="AlphaFoldDB" id="A0AAE4MFW2"/>
<dbReference type="InterPro" id="IPR050095">
    <property type="entry name" value="ECF_ABC_transporter_ATP-bd"/>
</dbReference>
<feature type="transmembrane region" description="Helical" evidence="6">
    <location>
        <begin position="29"/>
        <end position="47"/>
    </location>
</feature>
<evidence type="ECO:0000256" key="5">
    <source>
        <dbReference type="ARBA" id="ARBA00025157"/>
    </source>
</evidence>
<dbReference type="GO" id="GO:0005524">
    <property type="term" value="F:ATP binding"/>
    <property type="evidence" value="ECO:0007669"/>
    <property type="project" value="UniProtKB-KW"/>
</dbReference>
<dbReference type="CDD" id="cd03225">
    <property type="entry name" value="ABC_cobalt_CbiO_domain1"/>
    <property type="match status" value="2"/>
</dbReference>
<dbReference type="Proteomes" id="UP001283212">
    <property type="component" value="Unassembled WGS sequence"/>
</dbReference>
<evidence type="ECO:0000256" key="6">
    <source>
        <dbReference type="SAM" id="Phobius"/>
    </source>
</evidence>
<gene>
    <name evidence="8" type="primary">btuD_1</name>
    <name evidence="8" type="ORF">McpCs1_04300</name>
</gene>
<name>A0AAE4MFW2_9EURY</name>
<dbReference type="InterPro" id="IPR003593">
    <property type="entry name" value="AAA+_ATPase"/>
</dbReference>
<keyword evidence="3" id="KW-0547">Nucleotide-binding</keyword>
<dbReference type="EMBL" id="JAWDKB010000002">
    <property type="protein sequence ID" value="MDV0443063.1"/>
    <property type="molecule type" value="Genomic_DNA"/>
</dbReference>
<feature type="transmembrane region" description="Helical" evidence="6">
    <location>
        <begin position="54"/>
        <end position="72"/>
    </location>
</feature>
<feature type="domain" description="ABC transporter" evidence="7">
    <location>
        <begin position="191"/>
        <end position="431"/>
    </location>
</feature>
<comment type="function">
    <text evidence="5">Probably part of an ABC transporter complex. Responsible for energy coupling to the transport system.</text>
</comment>
<dbReference type="GO" id="GO:0042626">
    <property type="term" value="F:ATPase-coupled transmembrane transporter activity"/>
    <property type="evidence" value="ECO:0007669"/>
    <property type="project" value="TreeGrafter"/>
</dbReference>
<dbReference type="PANTHER" id="PTHR43553">
    <property type="entry name" value="HEAVY METAL TRANSPORTER"/>
    <property type="match status" value="1"/>
</dbReference>
<dbReference type="InterPro" id="IPR027417">
    <property type="entry name" value="P-loop_NTPase"/>
</dbReference>
<proteinExistence type="predicted"/>
<keyword evidence="6" id="KW-0812">Transmembrane</keyword>
<keyword evidence="9" id="KW-1185">Reference proteome</keyword>
<dbReference type="Gene3D" id="3.40.50.300">
    <property type="entry name" value="P-loop containing nucleotide triphosphate hydrolases"/>
    <property type="match status" value="2"/>
</dbReference>
<organism evidence="8 9">
    <name type="scientific">Methanorbis rubei</name>
    <dbReference type="NCBI Taxonomy" id="3028300"/>
    <lineage>
        <taxon>Archaea</taxon>
        <taxon>Methanobacteriati</taxon>
        <taxon>Methanobacteriota</taxon>
        <taxon>Stenosarchaea group</taxon>
        <taxon>Methanomicrobia</taxon>
        <taxon>Methanomicrobiales</taxon>
        <taxon>Methanocorpusculaceae</taxon>
        <taxon>Methanorbis</taxon>
    </lineage>
</organism>
<dbReference type="SUPFAM" id="SSF52540">
    <property type="entry name" value="P-loop containing nucleoside triphosphate hydrolases"/>
    <property type="match status" value="2"/>
</dbReference>
<dbReference type="RefSeq" id="WP_338095601.1">
    <property type="nucleotide sequence ID" value="NZ_JAWDKB010000002.1"/>
</dbReference>